<dbReference type="GO" id="GO:0046872">
    <property type="term" value="F:metal ion binding"/>
    <property type="evidence" value="ECO:0007669"/>
    <property type="project" value="UniProtKB-KW"/>
</dbReference>
<keyword evidence="10" id="KW-1185">Reference proteome</keyword>
<dbReference type="InterPro" id="IPR036412">
    <property type="entry name" value="HAD-like_sf"/>
</dbReference>
<keyword evidence="6" id="KW-0119">Carbohydrate metabolism</keyword>
<evidence type="ECO:0000256" key="2">
    <source>
        <dbReference type="ARBA" id="ARBA00005628"/>
    </source>
</evidence>
<dbReference type="GO" id="GO:0016791">
    <property type="term" value="F:phosphatase activity"/>
    <property type="evidence" value="ECO:0007669"/>
    <property type="project" value="InterPro"/>
</dbReference>
<dbReference type="STRING" id="307121.GA0070620_2220"/>
<dbReference type="PANTHER" id="PTHR42891">
    <property type="entry name" value="D-GLYCERO-BETA-D-MANNO-HEPTOSE-1,7-BISPHOSPHATE 7-PHOSPHATASE"/>
    <property type="match status" value="1"/>
</dbReference>
<comment type="subcellular location">
    <subcellularLocation>
        <location evidence="1">Cytoplasm</location>
    </subcellularLocation>
</comment>
<dbReference type="GO" id="GO:0005737">
    <property type="term" value="C:cytoplasm"/>
    <property type="evidence" value="ECO:0007669"/>
    <property type="project" value="UniProtKB-SubCell"/>
</dbReference>
<evidence type="ECO:0000256" key="7">
    <source>
        <dbReference type="ARBA" id="ARBA00031828"/>
    </source>
</evidence>
<dbReference type="GO" id="GO:0016757">
    <property type="term" value="F:glycosyltransferase activity"/>
    <property type="evidence" value="ECO:0007669"/>
    <property type="project" value="InterPro"/>
</dbReference>
<dbReference type="SUPFAM" id="SSF56784">
    <property type="entry name" value="HAD-like"/>
    <property type="match status" value="1"/>
</dbReference>
<dbReference type="InterPro" id="IPR004446">
    <property type="entry name" value="Heptose_bisP_phosphatase"/>
</dbReference>
<dbReference type="Proteomes" id="UP000199393">
    <property type="component" value="Chromosome I"/>
</dbReference>
<dbReference type="NCBIfam" id="TIGR01662">
    <property type="entry name" value="HAD-SF-IIIA"/>
    <property type="match status" value="1"/>
</dbReference>
<dbReference type="InterPro" id="IPR006543">
    <property type="entry name" value="Histidinol-phos"/>
</dbReference>
<feature type="region of interest" description="Disordered" evidence="8">
    <location>
        <begin position="15"/>
        <end position="40"/>
    </location>
</feature>
<dbReference type="Gene3D" id="3.40.50.1000">
    <property type="entry name" value="HAD superfamily/HAD-like"/>
    <property type="match status" value="1"/>
</dbReference>
<evidence type="ECO:0000256" key="8">
    <source>
        <dbReference type="SAM" id="MobiDB-lite"/>
    </source>
</evidence>
<evidence type="ECO:0000313" key="9">
    <source>
        <dbReference type="EMBL" id="SBV26726.1"/>
    </source>
</evidence>
<dbReference type="Pfam" id="PF13242">
    <property type="entry name" value="Hydrolase_like"/>
    <property type="match status" value="1"/>
</dbReference>
<keyword evidence="5 9" id="KW-0378">Hydrolase</keyword>
<accession>A0A1C3N2D6</accession>
<dbReference type="Pfam" id="PF01075">
    <property type="entry name" value="Glyco_transf_9"/>
    <property type="match status" value="1"/>
</dbReference>
<proteinExistence type="inferred from homology"/>
<name>A0A1C3N2D6_9ACTN</name>
<dbReference type="EMBL" id="LT598496">
    <property type="protein sequence ID" value="SBV26726.1"/>
    <property type="molecule type" value="Genomic_DNA"/>
</dbReference>
<dbReference type="InterPro" id="IPR002201">
    <property type="entry name" value="Glyco_trans_9"/>
</dbReference>
<organism evidence="9 10">
    <name type="scientific">Micromonospora krabiensis</name>
    <dbReference type="NCBI Taxonomy" id="307121"/>
    <lineage>
        <taxon>Bacteria</taxon>
        <taxon>Bacillati</taxon>
        <taxon>Actinomycetota</taxon>
        <taxon>Actinomycetes</taxon>
        <taxon>Micromonosporales</taxon>
        <taxon>Micromonosporaceae</taxon>
        <taxon>Micromonospora</taxon>
    </lineage>
</organism>
<keyword evidence="4" id="KW-0479">Metal-binding</keyword>
<comment type="similarity">
    <text evidence="2">Belongs to the GmhB family.</text>
</comment>
<evidence type="ECO:0000313" key="10">
    <source>
        <dbReference type="Proteomes" id="UP000199393"/>
    </source>
</evidence>
<evidence type="ECO:0000256" key="5">
    <source>
        <dbReference type="ARBA" id="ARBA00022801"/>
    </source>
</evidence>
<evidence type="ECO:0000256" key="3">
    <source>
        <dbReference type="ARBA" id="ARBA00022490"/>
    </source>
</evidence>
<dbReference type="Gene3D" id="3.40.50.2000">
    <property type="entry name" value="Glycogen Phosphorylase B"/>
    <property type="match status" value="2"/>
</dbReference>
<dbReference type="PATRIC" id="fig|307121.4.peg.2278"/>
<evidence type="ECO:0000256" key="6">
    <source>
        <dbReference type="ARBA" id="ARBA00023277"/>
    </source>
</evidence>
<keyword evidence="3" id="KW-0963">Cytoplasm</keyword>
<reference evidence="10" key="1">
    <citation type="submission" date="2016-06" db="EMBL/GenBank/DDBJ databases">
        <authorList>
            <person name="Varghese N."/>
        </authorList>
    </citation>
    <scope>NUCLEOTIDE SEQUENCE [LARGE SCALE GENOMIC DNA]</scope>
    <source>
        <strain evidence="10">DSM 45344</strain>
    </source>
</reference>
<dbReference type="CDD" id="cd03789">
    <property type="entry name" value="GT9_LPS_heptosyltransferase"/>
    <property type="match status" value="1"/>
</dbReference>
<evidence type="ECO:0000256" key="4">
    <source>
        <dbReference type="ARBA" id="ARBA00022723"/>
    </source>
</evidence>
<sequence length="624" mass="62749">MRAAVRAVASAASGMTFTPRGAGNPPAVRQDQVKPDQRRSAGVFAGADRAGSGPVLFEAVLLDRDGTLVEDVPYNGDPEKVRPVAGARAALDRLRAAGLRLGVVSNQSGLARGYFSVRQMRAVHARIEELLGPFDTWRVCPHDDAAGCGCRKPAPGLVHAAAADLGTVASRCVLVGDIGRDVGAALAAGAAGVLVPTPVTRAEEVAAAPWVAADLPGAVAEILRRQAAIVPVSAPWPQPSARPVRRGRRGGTVLVVRSDSAGDVLVTGPAIRAVAHSADRVVLLCGPRGQAAAELLPGVDEVVAHPLPWIDPDPGPVDADGMRALTARLAAVGADEALVFTSFHQSPLPLALLLRMAGVPRIAAISDDYPGSLLDVRHRVPPGVPEPERALSLAAAAGHGLAPGDQPTLRLAAGVGPPPVRLGASGYVVLHPGSAASSRAIPADVAVGIARALGEAGHRVVVTGGPDERDLTAEVAAAAGGVDLGGRTGLADLAGVVARAGAVVVGNTGPAHLAAAYGVPVVSLFAPTVPFGQWGPYRVPTVRLGDAAAPCRDTRAATCPVPGHPCLAGIDPEEVVEALRSLGVPAATATVAPAPTEYAAPTATVHGTTTAGAVAVPVTGGSGR</sequence>
<dbReference type="InterPro" id="IPR023214">
    <property type="entry name" value="HAD_sf"/>
</dbReference>
<dbReference type="AlphaFoldDB" id="A0A1C3N2D6"/>
<dbReference type="InterPro" id="IPR006549">
    <property type="entry name" value="HAD-SF_hydro_IIIA"/>
</dbReference>
<dbReference type="SUPFAM" id="SSF53756">
    <property type="entry name" value="UDP-Glycosyltransferase/glycogen phosphorylase"/>
    <property type="match status" value="1"/>
</dbReference>
<protein>
    <recommendedName>
        <fullName evidence="7">D,D-heptose 1,7-bisphosphate phosphatase</fullName>
    </recommendedName>
</protein>
<dbReference type="GO" id="GO:0005975">
    <property type="term" value="P:carbohydrate metabolic process"/>
    <property type="evidence" value="ECO:0007669"/>
    <property type="project" value="InterPro"/>
</dbReference>
<gene>
    <name evidence="9" type="ORF">GA0070620_2220</name>
</gene>
<dbReference type="NCBIfam" id="TIGR01656">
    <property type="entry name" value="Histidinol-ppas"/>
    <property type="match status" value="1"/>
</dbReference>
<dbReference type="PANTHER" id="PTHR42891:SF1">
    <property type="entry name" value="D-GLYCERO-BETA-D-MANNO-HEPTOSE-1,7-BISPHOSPHATE 7-PHOSPHATASE"/>
    <property type="match status" value="1"/>
</dbReference>
<evidence type="ECO:0000256" key="1">
    <source>
        <dbReference type="ARBA" id="ARBA00004496"/>
    </source>
</evidence>